<dbReference type="EMBL" id="CAXAMM010014014">
    <property type="protein sequence ID" value="CAK9032764.1"/>
    <property type="molecule type" value="Genomic_DNA"/>
</dbReference>
<comment type="caution">
    <text evidence="2">The sequence shown here is derived from an EMBL/GenBank/DDBJ whole genome shotgun (WGS) entry which is preliminary data.</text>
</comment>
<accession>A0ABP0L2E2</accession>
<proteinExistence type="predicted"/>
<evidence type="ECO:0000256" key="1">
    <source>
        <dbReference type="SAM" id="MobiDB-lite"/>
    </source>
</evidence>
<gene>
    <name evidence="2" type="ORF">SCF082_LOCUS20194</name>
</gene>
<reference evidence="2 3" key="1">
    <citation type="submission" date="2024-02" db="EMBL/GenBank/DDBJ databases">
        <authorList>
            <person name="Chen Y."/>
            <person name="Shah S."/>
            <person name="Dougan E. K."/>
            <person name="Thang M."/>
            <person name="Chan C."/>
        </authorList>
    </citation>
    <scope>NUCLEOTIDE SEQUENCE [LARGE SCALE GENOMIC DNA]</scope>
</reference>
<protein>
    <submittedName>
        <fullName evidence="2">Uncharacterized protein</fullName>
    </submittedName>
</protein>
<feature type="region of interest" description="Disordered" evidence="1">
    <location>
        <begin position="289"/>
        <end position="321"/>
    </location>
</feature>
<sequence length="321" mass="37220">MQYEKEHHAGDCRFQTVLLRKISDMEGKFASQMSKLQQQGELHLARAVALAKDAAMAEFSPIVKGVSEVLHSQLRRMDHLEAQWRLLEKRCEEMGEPPAVTLEGEMLQISTRLADLEGRTGQEPHRVSVQQGWRKQHELEISISSIAQKTELLEQDGRELRQRLEEIQERSKCLKAWQEAKEEQNREFLERFERINVETQLKTLQLKLQEVLKSAQQQQEFAEVLEKRIESQEFEAAHRLERFDSRRSMRQESVQQRVDAAEQRIEACCTSLETVNSCLMSLEQAVCRDFPSGESTPPNKPRPMSSSPETETLRARASRHE</sequence>
<name>A0ABP0L2E2_9DINO</name>
<evidence type="ECO:0000313" key="2">
    <source>
        <dbReference type="EMBL" id="CAK9032764.1"/>
    </source>
</evidence>
<keyword evidence="3" id="KW-1185">Reference proteome</keyword>
<feature type="compositionally biased region" description="Basic and acidic residues" evidence="1">
    <location>
        <begin position="311"/>
        <end position="321"/>
    </location>
</feature>
<dbReference type="Proteomes" id="UP001642464">
    <property type="component" value="Unassembled WGS sequence"/>
</dbReference>
<organism evidence="2 3">
    <name type="scientific">Durusdinium trenchii</name>
    <dbReference type="NCBI Taxonomy" id="1381693"/>
    <lineage>
        <taxon>Eukaryota</taxon>
        <taxon>Sar</taxon>
        <taxon>Alveolata</taxon>
        <taxon>Dinophyceae</taxon>
        <taxon>Suessiales</taxon>
        <taxon>Symbiodiniaceae</taxon>
        <taxon>Durusdinium</taxon>
    </lineage>
</organism>
<evidence type="ECO:0000313" key="3">
    <source>
        <dbReference type="Proteomes" id="UP001642464"/>
    </source>
</evidence>